<protein>
    <recommendedName>
        <fullName evidence="1">Schlafen AlbA-2 domain-containing protein</fullName>
    </recommendedName>
</protein>
<name>A0A645F1Q6_9ZZZZ</name>
<dbReference type="Pfam" id="PF04326">
    <property type="entry name" value="SLFN_AlbA_2"/>
    <property type="match status" value="1"/>
</dbReference>
<dbReference type="EMBL" id="VSSQ01053416">
    <property type="protein sequence ID" value="MPN07442.1"/>
    <property type="molecule type" value="Genomic_DNA"/>
</dbReference>
<accession>A0A645F1Q6</accession>
<reference evidence="2" key="1">
    <citation type="submission" date="2019-08" db="EMBL/GenBank/DDBJ databases">
        <authorList>
            <person name="Kucharzyk K."/>
            <person name="Murdoch R.W."/>
            <person name="Higgins S."/>
            <person name="Loffler F."/>
        </authorList>
    </citation>
    <scope>NUCLEOTIDE SEQUENCE</scope>
</reference>
<dbReference type="Gene3D" id="3.30.950.30">
    <property type="entry name" value="Schlafen, AAA domain"/>
    <property type="match status" value="1"/>
</dbReference>
<evidence type="ECO:0000259" key="1">
    <source>
        <dbReference type="Pfam" id="PF04326"/>
    </source>
</evidence>
<dbReference type="InterPro" id="IPR038461">
    <property type="entry name" value="Schlafen_AlbA_2_dom_sf"/>
</dbReference>
<comment type="caution">
    <text evidence="2">The sequence shown here is derived from an EMBL/GenBank/DDBJ whole genome shotgun (WGS) entry which is preliminary data.</text>
</comment>
<evidence type="ECO:0000313" key="2">
    <source>
        <dbReference type="EMBL" id="MPN07442.1"/>
    </source>
</evidence>
<feature type="domain" description="Schlafen AlbA-2" evidence="1">
    <location>
        <begin position="32"/>
        <end position="70"/>
    </location>
</feature>
<proteinExistence type="predicted"/>
<dbReference type="AlphaFoldDB" id="A0A645F1Q6"/>
<sequence length="71" mass="8330">MTNKQLSLFEIDDEQLIFSLLNDEFLPNEYFEIEYKSGKDGFPKELWKSYSAFANTNTGIIVIGVQEKREF</sequence>
<organism evidence="2">
    <name type="scientific">bioreactor metagenome</name>
    <dbReference type="NCBI Taxonomy" id="1076179"/>
    <lineage>
        <taxon>unclassified sequences</taxon>
        <taxon>metagenomes</taxon>
        <taxon>ecological metagenomes</taxon>
    </lineage>
</organism>
<dbReference type="InterPro" id="IPR007421">
    <property type="entry name" value="Schlafen_AlbA_2_dom"/>
</dbReference>
<gene>
    <name evidence="2" type="ORF">SDC9_154712</name>
</gene>